<dbReference type="PRINTS" id="PR02008">
    <property type="entry name" value="RCMTFAMILY"/>
</dbReference>
<dbReference type="InterPro" id="IPR023267">
    <property type="entry name" value="RCMT"/>
</dbReference>
<dbReference type="InterPro" id="IPR049560">
    <property type="entry name" value="MeTrfase_RsmB-F_NOP2_cat"/>
</dbReference>
<sequence>MNIHKRFRLIYSECAEILNKIIDKKTTLKNEIYKRNKPVSYLPIIEKVIQNYDLLSKIIQDTNFMKKDKFYSLILCNEILIGKVKNKFWKEKFESVKKENELFHVIKQKYIRLNTVKGVHSDISNLKLESTFIPNVYKLLEAVDFSKNKAYKEGKIVIQNIASCLPAYILDPLPNSRIIDACAAPGNKTSHLSNLLKNTGKVYAIEVDSKRFKILNYHVNKLGLKNVETINKDFFDIKPDKYSNIDYIVVDPSCSGSGMHDFYEKDDERIKNLQKFQIKILKHALSFGAKKIVYSTCSLHKEEGEDVINEVIKDDKYEIFDLAKIFDNGVFNGIEVKDKFVRCVSTNNKETIGFFAALLVKK</sequence>
<evidence type="ECO:0000256" key="3">
    <source>
        <dbReference type="ARBA" id="ARBA00022691"/>
    </source>
</evidence>
<dbReference type="PANTHER" id="PTHR22807:SF4">
    <property type="entry name" value="28S RRNA (CYTOSINE-C(5))-METHYLTRANSFERASE"/>
    <property type="match status" value="1"/>
</dbReference>
<dbReference type="GO" id="GO:0070475">
    <property type="term" value="P:rRNA base methylation"/>
    <property type="evidence" value="ECO:0007669"/>
    <property type="project" value="TreeGrafter"/>
</dbReference>
<accession>A0A0F9YUE8</accession>
<dbReference type="GO" id="GO:0008173">
    <property type="term" value="F:RNA methyltransferase activity"/>
    <property type="evidence" value="ECO:0007669"/>
    <property type="project" value="InterPro"/>
</dbReference>
<keyword evidence="8" id="KW-1185">Reference proteome</keyword>
<protein>
    <submittedName>
        <fullName evidence="7">Nop2-like nucleolar protein</fullName>
    </submittedName>
</protein>
<name>A0A0F9YUE8_9MICR</name>
<dbReference type="GO" id="GO:0003723">
    <property type="term" value="F:RNA binding"/>
    <property type="evidence" value="ECO:0007669"/>
    <property type="project" value="UniProtKB-UniRule"/>
</dbReference>
<comment type="caution">
    <text evidence="7">The sequence shown here is derived from an EMBL/GenBank/DDBJ whole genome shotgun (WGS) entry which is preliminary data.</text>
</comment>
<evidence type="ECO:0000256" key="5">
    <source>
        <dbReference type="PROSITE-ProRule" id="PRU01023"/>
    </source>
</evidence>
<proteinExistence type="inferred from homology"/>
<evidence type="ECO:0000256" key="1">
    <source>
        <dbReference type="ARBA" id="ARBA00022603"/>
    </source>
</evidence>
<dbReference type="RefSeq" id="XP_024331824.1">
    <property type="nucleotide sequence ID" value="XM_024476301.1"/>
</dbReference>
<dbReference type="GeneID" id="36321254"/>
<dbReference type="InterPro" id="IPR029063">
    <property type="entry name" value="SAM-dependent_MTases_sf"/>
</dbReference>
<dbReference type="PANTHER" id="PTHR22807">
    <property type="entry name" value="NOP2 YEAST -RELATED NOL1/NOP2/FMU SUN DOMAIN-CONTAINING"/>
    <property type="match status" value="1"/>
</dbReference>
<feature type="binding site" evidence="5">
    <location>
        <position position="206"/>
    </location>
    <ligand>
        <name>S-adenosyl-L-methionine</name>
        <dbReference type="ChEBI" id="CHEBI:59789"/>
    </ligand>
</feature>
<organism evidence="7 8">
    <name type="scientific">Vairimorpha ceranae</name>
    <dbReference type="NCBI Taxonomy" id="40302"/>
    <lineage>
        <taxon>Eukaryota</taxon>
        <taxon>Fungi</taxon>
        <taxon>Fungi incertae sedis</taxon>
        <taxon>Microsporidia</taxon>
        <taxon>Nosematidae</taxon>
        <taxon>Vairimorpha</taxon>
    </lineage>
</organism>
<dbReference type="PROSITE" id="PS51686">
    <property type="entry name" value="SAM_MT_RSMB_NOP"/>
    <property type="match status" value="1"/>
</dbReference>
<feature type="binding site" evidence="5">
    <location>
        <position position="251"/>
    </location>
    <ligand>
        <name>S-adenosyl-L-methionine</name>
        <dbReference type="ChEBI" id="CHEBI:59789"/>
    </ligand>
</feature>
<keyword evidence="1 5" id="KW-0489">Methyltransferase</keyword>
<dbReference type="GO" id="GO:0005730">
    <property type="term" value="C:nucleolus"/>
    <property type="evidence" value="ECO:0007669"/>
    <property type="project" value="TreeGrafter"/>
</dbReference>
<keyword evidence="3 5" id="KW-0949">S-adenosyl-L-methionine</keyword>
<dbReference type="AlphaFoldDB" id="A0A0F9YUE8"/>
<dbReference type="VEuPathDB" id="MicrosporidiaDB:NCER_100191"/>
<comment type="similarity">
    <text evidence="5">Belongs to the class I-like SAM-binding methyltransferase superfamily. RsmB/NOP family.</text>
</comment>
<evidence type="ECO:0000259" key="6">
    <source>
        <dbReference type="PROSITE" id="PS51686"/>
    </source>
</evidence>
<dbReference type="EMBL" id="JPQZ01000007">
    <property type="protein sequence ID" value="KKO76082.1"/>
    <property type="molecule type" value="Genomic_DNA"/>
</dbReference>
<reference evidence="7 8" key="1">
    <citation type="journal article" date="2015" name="Environ. Microbiol.">
        <title>Genome analyses suggest the presence of polyploidy and recent human-driven expansions in eight global populations of the honeybee pathogen Nosema ceranae.</title>
        <authorList>
            <person name="Pelin A."/>
            <person name="Selman M."/>
            <person name="Aris-Brosou S."/>
            <person name="Farinelli L."/>
            <person name="Corradi N."/>
        </authorList>
    </citation>
    <scope>NUCLEOTIDE SEQUENCE [LARGE SCALE GENOMIC DNA]</scope>
    <source>
        <strain evidence="7 8">PA08 1199</strain>
    </source>
</reference>
<dbReference type="InterPro" id="IPR001678">
    <property type="entry name" value="MeTrfase_RsmB-F_NOP2_dom"/>
</dbReference>
<dbReference type="VEuPathDB" id="MicrosporidiaDB:G9O61_00g005470"/>
<evidence type="ECO:0000313" key="8">
    <source>
        <dbReference type="Proteomes" id="UP000034350"/>
    </source>
</evidence>
<dbReference type="CDD" id="cd02440">
    <property type="entry name" value="AdoMet_MTases"/>
    <property type="match status" value="1"/>
</dbReference>
<dbReference type="OrthoDB" id="435282at2759"/>
<dbReference type="Proteomes" id="UP000034350">
    <property type="component" value="Unassembled WGS sequence"/>
</dbReference>
<evidence type="ECO:0000256" key="4">
    <source>
        <dbReference type="ARBA" id="ARBA00022884"/>
    </source>
</evidence>
<feature type="binding site" evidence="5">
    <location>
        <begin position="182"/>
        <end position="188"/>
    </location>
    <ligand>
        <name>S-adenosyl-L-methionine</name>
        <dbReference type="ChEBI" id="CHEBI:59789"/>
    </ligand>
</feature>
<dbReference type="SUPFAM" id="SSF53335">
    <property type="entry name" value="S-adenosyl-L-methionine-dependent methyltransferases"/>
    <property type="match status" value="1"/>
</dbReference>
<evidence type="ECO:0000313" key="7">
    <source>
        <dbReference type="EMBL" id="KKO76082.1"/>
    </source>
</evidence>
<keyword evidence="2 5" id="KW-0808">Transferase</keyword>
<evidence type="ECO:0000256" key="2">
    <source>
        <dbReference type="ARBA" id="ARBA00022679"/>
    </source>
</evidence>
<dbReference type="Gene3D" id="3.40.50.150">
    <property type="entry name" value="Vaccinia Virus protein VP39"/>
    <property type="match status" value="1"/>
</dbReference>
<dbReference type="VEuPathDB" id="MicrosporidiaDB:AAJ76_700065015"/>
<feature type="active site" description="Nucleophile" evidence="5">
    <location>
        <position position="297"/>
    </location>
</feature>
<dbReference type="OMA" id="IRSKWHA"/>
<dbReference type="Pfam" id="PF01189">
    <property type="entry name" value="Methyltr_RsmB-F"/>
    <property type="match status" value="1"/>
</dbReference>
<feature type="binding site" evidence="5">
    <location>
        <position position="233"/>
    </location>
    <ligand>
        <name>S-adenosyl-L-methionine</name>
        <dbReference type="ChEBI" id="CHEBI:59789"/>
    </ligand>
</feature>
<feature type="domain" description="SAM-dependent MTase RsmB/NOP-type" evidence="6">
    <location>
        <begin position="78"/>
        <end position="362"/>
    </location>
</feature>
<gene>
    <name evidence="7" type="ORF">AAJ76_700065015</name>
</gene>
<keyword evidence="4 5" id="KW-0694">RNA-binding</keyword>